<dbReference type="SMART" id="SM00530">
    <property type="entry name" value="HTH_XRE"/>
    <property type="match status" value="1"/>
</dbReference>
<dbReference type="GO" id="GO:0003677">
    <property type="term" value="F:DNA binding"/>
    <property type="evidence" value="ECO:0007669"/>
    <property type="project" value="InterPro"/>
</dbReference>
<dbReference type="InterPro" id="IPR010982">
    <property type="entry name" value="Lambda_DNA-bd_dom_sf"/>
</dbReference>
<dbReference type="InterPro" id="IPR001387">
    <property type="entry name" value="Cro/C1-type_HTH"/>
</dbReference>
<evidence type="ECO:0000259" key="1">
    <source>
        <dbReference type="PROSITE" id="PS50943"/>
    </source>
</evidence>
<dbReference type="Gene3D" id="1.10.260.40">
    <property type="entry name" value="lambda repressor-like DNA-binding domains"/>
    <property type="match status" value="1"/>
</dbReference>
<dbReference type="SUPFAM" id="SSF51306">
    <property type="entry name" value="LexA/Signal peptidase"/>
    <property type="match status" value="1"/>
</dbReference>
<dbReference type="Gene3D" id="2.10.109.10">
    <property type="entry name" value="Umud Fragment, subunit A"/>
    <property type="match status" value="1"/>
</dbReference>
<name>A0A1Y5S5S6_9PROT</name>
<dbReference type="InterPro" id="IPR039418">
    <property type="entry name" value="LexA-like"/>
</dbReference>
<keyword evidence="3" id="KW-1185">Reference proteome</keyword>
<dbReference type="AlphaFoldDB" id="A0A1Y5S5S6"/>
<dbReference type="InterPro" id="IPR015927">
    <property type="entry name" value="Peptidase_S24_S26A/B/C"/>
</dbReference>
<dbReference type="Pfam" id="PF00717">
    <property type="entry name" value="Peptidase_S24"/>
    <property type="match status" value="1"/>
</dbReference>
<evidence type="ECO:0000313" key="3">
    <source>
        <dbReference type="Proteomes" id="UP000193200"/>
    </source>
</evidence>
<dbReference type="EMBL" id="FWFR01000001">
    <property type="protein sequence ID" value="SLN31967.1"/>
    <property type="molecule type" value="Genomic_DNA"/>
</dbReference>
<sequence length="232" mass="26011">MDFDKLQRLIEQKLRASGKSQRRLSQEAGLHPDAVRNVLRGRKPSYDRLARILRALDIAVDTIGEPIDRPRAGESIQKTERNHDNTTLINNSYRAFSARGDESSGVPVRGIQDAKGGGRFMSERQSFEIVNRPSLLRGVEHSYAVYVCDDTMVHRFLPGEIVFVNPYKPLTDGCFVVIQMAGEGAARYLIKQYLGRSGDALRLRQLSPLEDLVLSREAIVAAHRIVASQEHS</sequence>
<dbReference type="Pfam" id="PF01381">
    <property type="entry name" value="HTH_3"/>
    <property type="match status" value="1"/>
</dbReference>
<reference evidence="2 3" key="1">
    <citation type="submission" date="2017-03" db="EMBL/GenBank/DDBJ databases">
        <authorList>
            <person name="Afonso C.L."/>
            <person name="Miller P.J."/>
            <person name="Scott M.A."/>
            <person name="Spackman E."/>
            <person name="Goraichik I."/>
            <person name="Dimitrov K.M."/>
            <person name="Suarez D.L."/>
            <person name="Swayne D.E."/>
        </authorList>
    </citation>
    <scope>NUCLEOTIDE SEQUENCE [LARGE SCALE GENOMIC DNA]</scope>
    <source>
        <strain evidence="2 3">CECT 7691</strain>
    </source>
</reference>
<organism evidence="2 3">
    <name type="scientific">Oceanibacterium hippocampi</name>
    <dbReference type="NCBI Taxonomy" id="745714"/>
    <lineage>
        <taxon>Bacteria</taxon>
        <taxon>Pseudomonadati</taxon>
        <taxon>Pseudomonadota</taxon>
        <taxon>Alphaproteobacteria</taxon>
        <taxon>Sneathiellales</taxon>
        <taxon>Sneathiellaceae</taxon>
        <taxon>Oceanibacterium</taxon>
    </lineage>
</organism>
<gene>
    <name evidence="2" type="ORF">OCH7691_01164</name>
</gene>
<dbReference type="CDD" id="cd06529">
    <property type="entry name" value="S24_LexA-like"/>
    <property type="match status" value="1"/>
</dbReference>
<dbReference type="SUPFAM" id="SSF47413">
    <property type="entry name" value="lambda repressor-like DNA-binding domains"/>
    <property type="match status" value="1"/>
</dbReference>
<accession>A0A1Y5S5S6</accession>
<dbReference type="CDD" id="cd00093">
    <property type="entry name" value="HTH_XRE"/>
    <property type="match status" value="1"/>
</dbReference>
<dbReference type="InterPro" id="IPR036286">
    <property type="entry name" value="LexA/Signal_pep-like_sf"/>
</dbReference>
<dbReference type="Proteomes" id="UP000193200">
    <property type="component" value="Unassembled WGS sequence"/>
</dbReference>
<evidence type="ECO:0000313" key="2">
    <source>
        <dbReference type="EMBL" id="SLN31967.1"/>
    </source>
</evidence>
<dbReference type="InParanoid" id="A0A1Y5S5S6"/>
<protein>
    <submittedName>
        <fullName evidence="2">Helix-turn-helix protein</fullName>
    </submittedName>
</protein>
<dbReference type="RefSeq" id="WP_085882418.1">
    <property type="nucleotide sequence ID" value="NZ_FWFR01000001.1"/>
</dbReference>
<dbReference type="PROSITE" id="PS50943">
    <property type="entry name" value="HTH_CROC1"/>
    <property type="match status" value="1"/>
</dbReference>
<feature type="domain" description="HTH cro/C1-type" evidence="1">
    <location>
        <begin position="10"/>
        <end position="63"/>
    </location>
</feature>
<dbReference type="OrthoDB" id="528805at2"/>
<proteinExistence type="predicted"/>